<sequence>TNELPPVQTQSPKIAFDDNEGETYIRTSLPTEKKKSPDALFDVDRNRRASEAINQHIIQPVADNEAQSSDVEPHMALHTLYLELNEIGDEGVRHIANGLANNQALTTIDLSYSHIGQEGLEYIESARTINT</sequence>
<evidence type="ECO:0000313" key="2">
    <source>
        <dbReference type="EMBL" id="CAF4443171.1"/>
    </source>
</evidence>
<accession>A0A815Z3P2</accession>
<dbReference type="InterPro" id="IPR001611">
    <property type="entry name" value="Leu-rich_rpt"/>
</dbReference>
<keyword evidence="3" id="KW-1185">Reference proteome</keyword>
<name>A0A815Z3P2_9BILA</name>
<dbReference type="InterPro" id="IPR032675">
    <property type="entry name" value="LRR_dom_sf"/>
</dbReference>
<dbReference type="Proteomes" id="UP000681722">
    <property type="component" value="Unassembled WGS sequence"/>
</dbReference>
<feature type="non-terminal residue" evidence="1">
    <location>
        <position position="131"/>
    </location>
</feature>
<dbReference type="OrthoDB" id="120976at2759"/>
<dbReference type="Gene3D" id="3.80.10.10">
    <property type="entry name" value="Ribonuclease Inhibitor"/>
    <property type="match status" value="1"/>
</dbReference>
<dbReference type="SUPFAM" id="SSF52047">
    <property type="entry name" value="RNI-like"/>
    <property type="match status" value="1"/>
</dbReference>
<dbReference type="AlphaFoldDB" id="A0A815Z3P2"/>
<evidence type="ECO:0000313" key="3">
    <source>
        <dbReference type="Proteomes" id="UP000663829"/>
    </source>
</evidence>
<protein>
    <submittedName>
        <fullName evidence="1">Uncharacterized protein</fullName>
    </submittedName>
</protein>
<dbReference type="Pfam" id="PF13516">
    <property type="entry name" value="LRR_6"/>
    <property type="match status" value="2"/>
</dbReference>
<dbReference type="EMBL" id="CAJNOQ010030954">
    <property type="protein sequence ID" value="CAF1577358.1"/>
    <property type="molecule type" value="Genomic_DNA"/>
</dbReference>
<dbReference type="SMART" id="SM00368">
    <property type="entry name" value="LRR_RI"/>
    <property type="match status" value="2"/>
</dbReference>
<comment type="caution">
    <text evidence="1">The sequence shown here is derived from an EMBL/GenBank/DDBJ whole genome shotgun (WGS) entry which is preliminary data.</text>
</comment>
<organism evidence="1 3">
    <name type="scientific">Didymodactylos carnosus</name>
    <dbReference type="NCBI Taxonomy" id="1234261"/>
    <lineage>
        <taxon>Eukaryota</taxon>
        <taxon>Metazoa</taxon>
        <taxon>Spiralia</taxon>
        <taxon>Gnathifera</taxon>
        <taxon>Rotifera</taxon>
        <taxon>Eurotatoria</taxon>
        <taxon>Bdelloidea</taxon>
        <taxon>Philodinida</taxon>
        <taxon>Philodinidae</taxon>
        <taxon>Didymodactylos</taxon>
    </lineage>
</organism>
<evidence type="ECO:0000313" key="1">
    <source>
        <dbReference type="EMBL" id="CAF1577358.1"/>
    </source>
</evidence>
<dbReference type="EMBL" id="CAJOBC010096858">
    <property type="protein sequence ID" value="CAF4443171.1"/>
    <property type="molecule type" value="Genomic_DNA"/>
</dbReference>
<proteinExistence type="predicted"/>
<dbReference type="Proteomes" id="UP000663829">
    <property type="component" value="Unassembled WGS sequence"/>
</dbReference>
<reference evidence="1" key="1">
    <citation type="submission" date="2021-02" db="EMBL/GenBank/DDBJ databases">
        <authorList>
            <person name="Nowell W R."/>
        </authorList>
    </citation>
    <scope>NUCLEOTIDE SEQUENCE</scope>
</reference>
<feature type="non-terminal residue" evidence="1">
    <location>
        <position position="1"/>
    </location>
</feature>
<gene>
    <name evidence="1" type="ORF">GPM918_LOCUS40830</name>
    <name evidence="2" type="ORF">SRO942_LOCUS41813</name>
</gene>